<keyword evidence="3" id="KW-1185">Reference proteome</keyword>
<comment type="caution">
    <text evidence="2">The sequence shown here is derived from an EMBL/GenBank/DDBJ whole genome shotgun (WGS) entry which is preliminary data.</text>
</comment>
<dbReference type="PANTHER" id="PTHR43129:SF1">
    <property type="entry name" value="FOSMIDOMYCIN RESISTANCE PROTEIN"/>
    <property type="match status" value="1"/>
</dbReference>
<gene>
    <name evidence="2" type="ORF">PACILC2_31130</name>
</gene>
<evidence type="ECO:0008006" key="4">
    <source>
        <dbReference type="Google" id="ProtNLM"/>
    </source>
</evidence>
<keyword evidence="1" id="KW-0472">Membrane</keyword>
<dbReference type="Proteomes" id="UP000680304">
    <property type="component" value="Unassembled WGS sequence"/>
</dbReference>
<dbReference type="InterPro" id="IPR036259">
    <property type="entry name" value="MFS_trans_sf"/>
</dbReference>
<evidence type="ECO:0000256" key="1">
    <source>
        <dbReference type="SAM" id="Phobius"/>
    </source>
</evidence>
<evidence type="ECO:0000313" key="2">
    <source>
        <dbReference type="EMBL" id="GIQ64545.1"/>
    </source>
</evidence>
<reference evidence="2 3" key="1">
    <citation type="submission" date="2021-04" db="EMBL/GenBank/DDBJ databases">
        <title>Draft genome sequence of Paenibacillus cisolokensis, LC2-13A.</title>
        <authorList>
            <person name="Uke A."/>
            <person name="Chhe C."/>
            <person name="Baramee S."/>
            <person name="Kosugi A."/>
        </authorList>
    </citation>
    <scope>NUCLEOTIDE SEQUENCE [LARGE SCALE GENOMIC DNA]</scope>
    <source>
        <strain evidence="2 3">LC2-13A</strain>
    </source>
</reference>
<evidence type="ECO:0000313" key="3">
    <source>
        <dbReference type="Proteomes" id="UP000680304"/>
    </source>
</evidence>
<organism evidence="2 3">
    <name type="scientific">Paenibacillus cisolokensis</name>
    <dbReference type="NCBI Taxonomy" id="1658519"/>
    <lineage>
        <taxon>Bacteria</taxon>
        <taxon>Bacillati</taxon>
        <taxon>Bacillota</taxon>
        <taxon>Bacilli</taxon>
        <taxon>Bacillales</taxon>
        <taxon>Paenibacillaceae</taxon>
        <taxon>Paenibacillus</taxon>
    </lineage>
</organism>
<dbReference type="PANTHER" id="PTHR43129">
    <property type="entry name" value="FOSMIDOMYCIN RESISTANCE PROTEIN"/>
    <property type="match status" value="1"/>
</dbReference>
<protein>
    <recommendedName>
        <fullName evidence="4">Major facilitator superfamily (MFS) profile domain-containing protein</fullName>
    </recommendedName>
</protein>
<dbReference type="EMBL" id="BOVJ01000100">
    <property type="protein sequence ID" value="GIQ64545.1"/>
    <property type="molecule type" value="Genomic_DNA"/>
</dbReference>
<proteinExistence type="predicted"/>
<sequence length="112" mass="11600">MMLFSIAGAAPFAILLPHLPLAWVYPASFVLGFILQSGFSVSVVYAQELMPGKVGMASGLITGLAFGLGALGAVVLGNAADAFGLANVMLYTSFLPLIGLLSFLLPPDRRDA</sequence>
<keyword evidence="1" id="KW-0812">Transmembrane</keyword>
<name>A0ABQ4N8F6_9BACL</name>
<dbReference type="SUPFAM" id="SSF103473">
    <property type="entry name" value="MFS general substrate transporter"/>
    <property type="match status" value="1"/>
</dbReference>
<feature type="transmembrane region" description="Helical" evidence="1">
    <location>
        <begin position="57"/>
        <end position="76"/>
    </location>
</feature>
<keyword evidence="1" id="KW-1133">Transmembrane helix</keyword>
<accession>A0ABQ4N8F6</accession>
<feature type="transmembrane region" description="Helical" evidence="1">
    <location>
        <begin position="82"/>
        <end position="105"/>
    </location>
</feature>